<comment type="subunit">
    <text evidence="6 8">Forms a cylinder of 14 subunits composed of two heptameric rings stacked back-to-back. Interacts with the co-chaperonin GroES.</text>
</comment>
<dbReference type="PROSITE" id="PS00296">
    <property type="entry name" value="CHAPERONINS_CPN60"/>
    <property type="match status" value="1"/>
</dbReference>
<gene>
    <name evidence="6" type="primary">groEL</name>
    <name evidence="6" type="synonym">groL</name>
    <name evidence="11" type="ORF">AUJ44_02475</name>
</gene>
<dbReference type="SUPFAM" id="SSF52029">
    <property type="entry name" value="GroEL apical domain-like"/>
    <property type="match status" value="1"/>
</dbReference>
<comment type="similarity">
    <text evidence="1 6 7">Belongs to the chaperonin (HSP60) family.</text>
</comment>
<dbReference type="InterPro" id="IPR018370">
    <property type="entry name" value="Chaperonin_Cpn60_CS"/>
</dbReference>
<dbReference type="HAMAP" id="MF_00600">
    <property type="entry name" value="CH60"/>
    <property type="match status" value="1"/>
</dbReference>
<dbReference type="InterPro" id="IPR002423">
    <property type="entry name" value="Cpn60/GroEL/TCP-1"/>
</dbReference>
<dbReference type="Gene3D" id="1.10.560.10">
    <property type="entry name" value="GroEL-like equatorial domain"/>
    <property type="match status" value="1"/>
</dbReference>
<dbReference type="EC" id="5.6.1.7" evidence="6"/>
<protein>
    <recommendedName>
        <fullName evidence="6">Chaperonin GroEL</fullName>
        <ecNumber evidence="6">5.6.1.7</ecNumber>
    </recommendedName>
    <alternativeName>
        <fullName evidence="6">60 kDa chaperonin</fullName>
    </alternativeName>
    <alternativeName>
        <fullName evidence="6">Chaperonin-60</fullName>
        <shortName evidence="6">Cpn60</shortName>
    </alternativeName>
</protein>
<dbReference type="NCBIfam" id="NF000592">
    <property type="entry name" value="PRK00013.1"/>
    <property type="match status" value="1"/>
</dbReference>
<keyword evidence="9" id="KW-0175">Coiled coil</keyword>
<dbReference type="AlphaFoldDB" id="A0A1J4VCX0"/>
<dbReference type="GO" id="GO:0005524">
    <property type="term" value="F:ATP binding"/>
    <property type="evidence" value="ECO:0007669"/>
    <property type="project" value="UniProtKB-UniRule"/>
</dbReference>
<evidence type="ECO:0000256" key="4">
    <source>
        <dbReference type="ARBA" id="ARBA00023186"/>
    </source>
</evidence>
<dbReference type="InterPro" id="IPR027413">
    <property type="entry name" value="GROEL-like_equatorial_sf"/>
</dbReference>
<dbReference type="InterPro" id="IPR027410">
    <property type="entry name" value="TCP-1-like_intermed_sf"/>
</dbReference>
<sequence length="552" mass="58759">MSKQIIFNERARSALKNGVDKVADAVKVTLGPRGRNVVFDKGYGAPMITNDGVSIAKYIVLSEKFENMGAEIVKEVASKTNDMAGDGTTTAVVLTQAIVAEGMKQTAMGVNAMGMRYGIEKTAEAVVKELRDMSKPIKSKEEIKQVASISSESEEMGTIIAETIERVGKDGVVTVEESQSFGIESEVVEGMEFDKGYLSPYMVTNPERMEAEYQDVSILITDKKISMLKDILPLLEKLAQSGKKDLVIVADDVDGEALATFVVNRLRGAFNILAIKAPGYGDRKKEMLEDIAVTVGAKVVSEELGIKLENAEPSMLGNVRKVIATKDKTVIVGGKGKKADITARVSQLKQQVKQLDSKFDIEKIEERIAKLSGGVAVIKVGAATETEMKYLKLKIEDAVNATKAAIEEGIVPGGGTALIKAAASVREKSIKSPVKNFDREFEIGSEILLSALDAPLAQIAKNSGRGDGSIIVEKVKEGKGNSGYNAGKDKIVSDMIAEGIIDPVKVTRSGVQNAASAAAVLLTTEVAIADEPKKESDAPTGGMGGSGMGMDY</sequence>
<dbReference type="Gene3D" id="3.50.7.10">
    <property type="entry name" value="GroEL"/>
    <property type="match status" value="1"/>
</dbReference>
<dbReference type="PANTHER" id="PTHR45633">
    <property type="entry name" value="60 KDA HEAT SHOCK PROTEIN, MITOCHONDRIAL"/>
    <property type="match status" value="1"/>
</dbReference>
<proteinExistence type="inferred from homology"/>
<evidence type="ECO:0000256" key="8">
    <source>
        <dbReference type="RuleBase" id="RU000419"/>
    </source>
</evidence>
<evidence type="ECO:0000256" key="2">
    <source>
        <dbReference type="ARBA" id="ARBA00022741"/>
    </source>
</evidence>
<evidence type="ECO:0000256" key="6">
    <source>
        <dbReference type="HAMAP-Rule" id="MF_00600"/>
    </source>
</evidence>
<comment type="subcellular location">
    <subcellularLocation>
        <location evidence="6">Cytoplasm</location>
    </subcellularLocation>
</comment>
<dbReference type="InterPro" id="IPR027409">
    <property type="entry name" value="GroEL-like_apical_dom_sf"/>
</dbReference>
<feature type="binding site" evidence="6">
    <location>
        <begin position="29"/>
        <end position="32"/>
    </location>
    <ligand>
        <name>ATP</name>
        <dbReference type="ChEBI" id="CHEBI:30616"/>
    </ligand>
</feature>
<feature type="compositionally biased region" description="Gly residues" evidence="10">
    <location>
        <begin position="541"/>
        <end position="552"/>
    </location>
</feature>
<evidence type="ECO:0000256" key="5">
    <source>
        <dbReference type="ARBA" id="ARBA00023235"/>
    </source>
</evidence>
<dbReference type="GO" id="GO:0005737">
    <property type="term" value="C:cytoplasm"/>
    <property type="evidence" value="ECO:0007669"/>
    <property type="project" value="UniProtKB-SubCell"/>
</dbReference>
<feature type="binding site" evidence="6">
    <location>
        <position position="414"/>
    </location>
    <ligand>
        <name>ATP</name>
        <dbReference type="ChEBI" id="CHEBI:30616"/>
    </ligand>
</feature>
<evidence type="ECO:0000256" key="3">
    <source>
        <dbReference type="ARBA" id="ARBA00022840"/>
    </source>
</evidence>
<dbReference type="CDD" id="cd03344">
    <property type="entry name" value="GroEL"/>
    <property type="match status" value="1"/>
</dbReference>
<dbReference type="SUPFAM" id="SSF48592">
    <property type="entry name" value="GroEL equatorial domain-like"/>
    <property type="match status" value="1"/>
</dbReference>
<comment type="function">
    <text evidence="6 8">Together with its co-chaperonin GroES, plays an essential role in assisting protein folding. The GroEL-GroES system forms a nano-cage that allows encapsulation of the non-native substrate proteins and provides a physical environment optimized to promote and accelerate protein folding.</text>
</comment>
<dbReference type="Pfam" id="PF00118">
    <property type="entry name" value="Cpn60_TCP1"/>
    <property type="match status" value="1"/>
</dbReference>
<organism evidence="11 12">
    <name type="scientific">Candidatus Nomurabacteria bacterium CG1_02_47_685</name>
    <dbReference type="NCBI Taxonomy" id="1805282"/>
    <lineage>
        <taxon>Bacteria</taxon>
        <taxon>Candidatus Nomuraibacteriota</taxon>
    </lineage>
</organism>
<dbReference type="GO" id="GO:0016853">
    <property type="term" value="F:isomerase activity"/>
    <property type="evidence" value="ECO:0007669"/>
    <property type="project" value="UniProtKB-KW"/>
</dbReference>
<evidence type="ECO:0000256" key="7">
    <source>
        <dbReference type="RuleBase" id="RU000418"/>
    </source>
</evidence>
<comment type="caution">
    <text evidence="6">Lacks conserved residue(s) required for the propagation of feature annotation.</text>
</comment>
<dbReference type="GO" id="GO:0140662">
    <property type="term" value="F:ATP-dependent protein folding chaperone"/>
    <property type="evidence" value="ECO:0007669"/>
    <property type="project" value="InterPro"/>
</dbReference>
<comment type="caution">
    <text evidence="11">The sequence shown here is derived from an EMBL/GenBank/DDBJ whole genome shotgun (WGS) entry which is preliminary data.</text>
</comment>
<accession>A0A1J4VCX0</accession>
<feature type="coiled-coil region" evidence="9">
    <location>
        <begin position="338"/>
        <end position="365"/>
    </location>
</feature>
<dbReference type="GO" id="GO:0051082">
    <property type="term" value="F:unfolded protein binding"/>
    <property type="evidence" value="ECO:0007669"/>
    <property type="project" value="UniProtKB-UniRule"/>
</dbReference>
<name>A0A1J4VCX0_9BACT</name>
<dbReference type="PRINTS" id="PR00298">
    <property type="entry name" value="CHAPERONIN60"/>
</dbReference>
<feature type="region of interest" description="Disordered" evidence="10">
    <location>
        <begin position="531"/>
        <end position="552"/>
    </location>
</feature>
<dbReference type="STRING" id="1805282.AUJ44_02475"/>
<keyword evidence="4 6" id="KW-0143">Chaperone</keyword>
<keyword evidence="6" id="KW-0963">Cytoplasm</keyword>
<evidence type="ECO:0000313" key="12">
    <source>
        <dbReference type="Proteomes" id="UP000183206"/>
    </source>
</evidence>
<keyword evidence="2 6" id="KW-0547">Nucleotide-binding</keyword>
<feature type="binding site" evidence="6">
    <location>
        <position position="502"/>
    </location>
    <ligand>
        <name>ATP</name>
        <dbReference type="ChEBI" id="CHEBI:30616"/>
    </ligand>
</feature>
<dbReference type="FunFam" id="3.50.7.10:FF:000001">
    <property type="entry name" value="60 kDa chaperonin"/>
    <property type="match status" value="1"/>
</dbReference>
<evidence type="ECO:0000256" key="10">
    <source>
        <dbReference type="SAM" id="MobiDB-lite"/>
    </source>
</evidence>
<feature type="binding site" evidence="6">
    <location>
        <begin position="86"/>
        <end position="90"/>
    </location>
    <ligand>
        <name>ATP</name>
        <dbReference type="ChEBI" id="CHEBI:30616"/>
    </ligand>
</feature>
<dbReference type="NCBIfam" id="NF009488">
    <property type="entry name" value="PRK12850.1"/>
    <property type="match status" value="1"/>
</dbReference>
<dbReference type="InterPro" id="IPR001844">
    <property type="entry name" value="Cpn60/GroEL"/>
</dbReference>
<reference evidence="11 12" key="1">
    <citation type="journal article" date="2016" name="Environ. Microbiol.">
        <title>Genomic resolution of a cold subsurface aquifer community provides metabolic insights for novel microbes adapted to high CO concentrations.</title>
        <authorList>
            <person name="Probst A.J."/>
            <person name="Castelle C.J."/>
            <person name="Singh A."/>
            <person name="Brown C.T."/>
            <person name="Anantharaman K."/>
            <person name="Sharon I."/>
            <person name="Hug L.A."/>
            <person name="Burstein D."/>
            <person name="Emerson J.B."/>
            <person name="Thomas B.C."/>
            <person name="Banfield J.F."/>
        </authorList>
    </citation>
    <scope>NUCLEOTIDE SEQUENCE [LARGE SCALE GENOMIC DNA]</scope>
    <source>
        <strain evidence="11">CG1_02_47_685</strain>
    </source>
</reference>
<dbReference type="NCBIfam" id="TIGR02348">
    <property type="entry name" value="GroEL"/>
    <property type="match status" value="1"/>
</dbReference>
<dbReference type="Gene3D" id="3.30.260.10">
    <property type="entry name" value="TCP-1-like chaperonin intermediate domain"/>
    <property type="match status" value="1"/>
</dbReference>
<dbReference type="GO" id="GO:0042026">
    <property type="term" value="P:protein refolding"/>
    <property type="evidence" value="ECO:0007669"/>
    <property type="project" value="UniProtKB-UniRule"/>
</dbReference>
<evidence type="ECO:0000256" key="9">
    <source>
        <dbReference type="SAM" id="Coils"/>
    </source>
</evidence>
<dbReference type="NCBIfam" id="NF009487">
    <property type="entry name" value="PRK12849.1"/>
    <property type="match status" value="1"/>
</dbReference>
<dbReference type="EMBL" id="MNVO01000040">
    <property type="protein sequence ID" value="OIO32390.1"/>
    <property type="molecule type" value="Genomic_DNA"/>
</dbReference>
<dbReference type="NCBIfam" id="NF009489">
    <property type="entry name" value="PRK12851.1"/>
    <property type="match status" value="1"/>
</dbReference>
<evidence type="ECO:0000313" key="11">
    <source>
        <dbReference type="EMBL" id="OIO32390.1"/>
    </source>
</evidence>
<keyword evidence="5 6" id="KW-0413">Isomerase</keyword>
<dbReference type="Proteomes" id="UP000183206">
    <property type="component" value="Unassembled WGS sequence"/>
</dbReference>
<evidence type="ECO:0000256" key="1">
    <source>
        <dbReference type="ARBA" id="ARBA00006607"/>
    </source>
</evidence>
<dbReference type="SUPFAM" id="SSF54849">
    <property type="entry name" value="GroEL-intermediate domain like"/>
    <property type="match status" value="1"/>
</dbReference>
<keyword evidence="3 6" id="KW-0067">ATP-binding</keyword>